<protein>
    <submittedName>
        <fullName evidence="1">Uncharacterized protein</fullName>
    </submittedName>
</protein>
<dbReference type="AlphaFoldDB" id="A0A6C0C711"/>
<name>A0A6C0C711_9ZZZZ</name>
<reference evidence="1" key="1">
    <citation type="journal article" date="2020" name="Nature">
        <title>Giant virus diversity and host interactions through global metagenomics.</title>
        <authorList>
            <person name="Schulz F."/>
            <person name="Roux S."/>
            <person name="Paez-Espino D."/>
            <person name="Jungbluth S."/>
            <person name="Walsh D.A."/>
            <person name="Denef V.J."/>
            <person name="McMahon K.D."/>
            <person name="Konstantinidis K.T."/>
            <person name="Eloe-Fadrosh E.A."/>
            <person name="Kyrpides N.C."/>
            <person name="Woyke T."/>
        </authorList>
    </citation>
    <scope>NUCLEOTIDE SEQUENCE</scope>
    <source>
        <strain evidence="1">GVMAG-M-3300020187-37</strain>
    </source>
</reference>
<sequence>MTKNKTLKLYGSYLKKLNHYKIYIDSLKKEKKDNNITNIKKYFNNNIFISINEFHVGNYNLFNNLGEFRQYLKTTPSAMKPRQEAKQEGYKIFLRKLF</sequence>
<accession>A0A6C0C711</accession>
<dbReference type="EMBL" id="MN739344">
    <property type="protein sequence ID" value="QHS99554.1"/>
    <property type="molecule type" value="Genomic_DNA"/>
</dbReference>
<evidence type="ECO:0000313" key="1">
    <source>
        <dbReference type="EMBL" id="QHS99554.1"/>
    </source>
</evidence>
<organism evidence="1">
    <name type="scientific">viral metagenome</name>
    <dbReference type="NCBI Taxonomy" id="1070528"/>
    <lineage>
        <taxon>unclassified sequences</taxon>
        <taxon>metagenomes</taxon>
        <taxon>organismal metagenomes</taxon>
    </lineage>
</organism>
<proteinExistence type="predicted"/>